<evidence type="ECO:0000259" key="7">
    <source>
        <dbReference type="Pfam" id="PF03772"/>
    </source>
</evidence>
<feature type="transmembrane region" description="Helical" evidence="6">
    <location>
        <begin position="420"/>
        <end position="444"/>
    </location>
</feature>
<dbReference type="Pfam" id="PF03772">
    <property type="entry name" value="Competence"/>
    <property type="match status" value="1"/>
</dbReference>
<feature type="domain" description="ComEC/Rec2-related protein" evidence="7">
    <location>
        <begin position="238"/>
        <end position="500"/>
    </location>
</feature>
<evidence type="ECO:0000256" key="5">
    <source>
        <dbReference type="ARBA" id="ARBA00023136"/>
    </source>
</evidence>
<comment type="subcellular location">
    <subcellularLocation>
        <location evidence="1">Cell membrane</location>
        <topology evidence="1">Multi-pass membrane protein</topology>
    </subcellularLocation>
</comment>
<proteinExistence type="predicted"/>
<feature type="transmembrane region" description="Helical" evidence="6">
    <location>
        <begin position="289"/>
        <end position="306"/>
    </location>
</feature>
<keyword evidence="3 6" id="KW-0812">Transmembrane</keyword>
<evidence type="ECO:0000256" key="6">
    <source>
        <dbReference type="SAM" id="Phobius"/>
    </source>
</evidence>
<dbReference type="PANTHER" id="PTHR30619:SF7">
    <property type="entry name" value="BETA-LACTAMASE DOMAIN PROTEIN"/>
    <property type="match status" value="1"/>
</dbReference>
<evidence type="ECO:0000256" key="2">
    <source>
        <dbReference type="ARBA" id="ARBA00022475"/>
    </source>
</evidence>
<keyword evidence="9" id="KW-1185">Reference proteome</keyword>
<dbReference type="RefSeq" id="WP_230068399.1">
    <property type="nucleotide sequence ID" value="NZ_BAABLL010000002.1"/>
</dbReference>
<evidence type="ECO:0000313" key="8">
    <source>
        <dbReference type="EMBL" id="MFC4264180.1"/>
    </source>
</evidence>
<evidence type="ECO:0000256" key="4">
    <source>
        <dbReference type="ARBA" id="ARBA00022989"/>
    </source>
</evidence>
<dbReference type="Proteomes" id="UP001595773">
    <property type="component" value="Unassembled WGS sequence"/>
</dbReference>
<keyword evidence="5 6" id="KW-0472">Membrane</keyword>
<feature type="transmembrane region" description="Helical" evidence="6">
    <location>
        <begin position="40"/>
        <end position="63"/>
    </location>
</feature>
<protein>
    <submittedName>
        <fullName evidence="8">ComEC/Rec2 family competence protein</fullName>
    </submittedName>
</protein>
<dbReference type="InterPro" id="IPR052159">
    <property type="entry name" value="Competence_DNA_uptake"/>
</dbReference>
<feature type="transmembrane region" description="Helical" evidence="6">
    <location>
        <begin position="312"/>
        <end position="329"/>
    </location>
</feature>
<feature type="transmembrane region" description="Helical" evidence="6">
    <location>
        <begin position="341"/>
        <end position="366"/>
    </location>
</feature>
<feature type="transmembrane region" description="Helical" evidence="6">
    <location>
        <begin position="482"/>
        <end position="505"/>
    </location>
</feature>
<gene>
    <name evidence="8" type="ORF">ACFOW9_01015</name>
</gene>
<evidence type="ECO:0000256" key="3">
    <source>
        <dbReference type="ARBA" id="ARBA00022692"/>
    </source>
</evidence>
<keyword evidence="4 6" id="KW-1133">Transmembrane helix</keyword>
<feature type="transmembrane region" description="Helical" evidence="6">
    <location>
        <begin position="386"/>
        <end position="408"/>
    </location>
</feature>
<feature type="transmembrane region" description="Helical" evidence="6">
    <location>
        <begin position="526"/>
        <end position="548"/>
    </location>
</feature>
<organism evidence="8 9">
    <name type="scientific">Arthrobacter cryoconiti</name>
    <dbReference type="NCBI Taxonomy" id="748907"/>
    <lineage>
        <taxon>Bacteria</taxon>
        <taxon>Bacillati</taxon>
        <taxon>Actinomycetota</taxon>
        <taxon>Actinomycetes</taxon>
        <taxon>Micrococcales</taxon>
        <taxon>Micrococcaceae</taxon>
        <taxon>Arthrobacter</taxon>
    </lineage>
</organism>
<comment type="caution">
    <text evidence="8">The sequence shown here is derived from an EMBL/GenBank/DDBJ whole genome shotgun (WGS) entry which is preliminary data.</text>
</comment>
<dbReference type="InterPro" id="IPR004477">
    <property type="entry name" value="ComEC_N"/>
</dbReference>
<reference evidence="9" key="1">
    <citation type="journal article" date="2019" name="Int. J. Syst. Evol. Microbiol.">
        <title>The Global Catalogue of Microorganisms (GCM) 10K type strain sequencing project: providing services to taxonomists for standard genome sequencing and annotation.</title>
        <authorList>
            <consortium name="The Broad Institute Genomics Platform"/>
            <consortium name="The Broad Institute Genome Sequencing Center for Infectious Disease"/>
            <person name="Wu L."/>
            <person name="Ma J."/>
        </authorList>
    </citation>
    <scope>NUCLEOTIDE SEQUENCE [LARGE SCALE GENOMIC DNA]</scope>
    <source>
        <strain evidence="9">CGMCC 1.10698</strain>
    </source>
</reference>
<accession>A0ABV8QVA0</accession>
<evidence type="ECO:0000256" key="1">
    <source>
        <dbReference type="ARBA" id="ARBA00004651"/>
    </source>
</evidence>
<feature type="transmembrane region" description="Helical" evidence="6">
    <location>
        <begin position="258"/>
        <end position="277"/>
    </location>
</feature>
<dbReference type="NCBIfam" id="TIGR00360">
    <property type="entry name" value="ComEC_N-term"/>
    <property type="match status" value="1"/>
</dbReference>
<keyword evidence="2" id="KW-1003">Cell membrane</keyword>
<feature type="transmembrane region" description="Helical" evidence="6">
    <location>
        <begin position="12"/>
        <end position="34"/>
    </location>
</feature>
<sequence length="551" mass="57535">MAEPRRQRADIRLVPAAFATWSGAGIFITLPWAWSAAGSLVALVVGAILALVIRLAQIGIVPVRAPFRSIGLMLSAVLLMVCLSTLLFSIGLRQHERTTTPLSIAVAHGQQLSMTLRLMSAPRPLDSVHGPRQVIFDALVVQARAEGRAIAGIIRVHVIAGAGWEDLAEGSEVSTSGRITPTPLQDPAVGYLHPATAPLNVVVAVDSPSRTLRNGWEASARRVWGHASPDTQGLLPGMVTGERSLMAPGLEAAMKTAGLTHLTAVSGANCTLVLTLLMTLLRSWHIPRFLSVMVAVLGLGGFVAVVGPDPSVLRAATMGAIGALAMVGGRPRRVGTLLSMSIIALIVMDPWLALDYAFILSVVATLGLHLFGKRCAYWLGIWMPQWLAQAAAIPMIAQLLCAPVLVLLQPRLTPFSIPANIAVAPVVALVTTVGTLGMAVTVFVPAVADVCAGISGAGAWWVGTVARWVSAMPGSSVAWPSGAPGVVLMATLGALIMLALASLANPKFASTVSTWIKSRVSRRWRFLLGFGPLTALAAGIGALMTLAIGGL</sequence>
<name>A0ABV8QVA0_9MICC</name>
<feature type="transmembrane region" description="Helical" evidence="6">
    <location>
        <begin position="70"/>
        <end position="92"/>
    </location>
</feature>
<dbReference type="PANTHER" id="PTHR30619">
    <property type="entry name" value="DNA INTERNALIZATION/COMPETENCE PROTEIN COMEC/REC2"/>
    <property type="match status" value="1"/>
</dbReference>
<dbReference type="EMBL" id="JBHSCQ010000003">
    <property type="protein sequence ID" value="MFC4264180.1"/>
    <property type="molecule type" value="Genomic_DNA"/>
</dbReference>
<evidence type="ECO:0000313" key="9">
    <source>
        <dbReference type="Proteomes" id="UP001595773"/>
    </source>
</evidence>